<dbReference type="Proteomes" id="UP000602510">
    <property type="component" value="Unassembled WGS sequence"/>
</dbReference>
<dbReference type="AlphaFoldDB" id="A0A833WV94"/>
<organism evidence="1 3">
    <name type="scientific">Phytophthora infestans</name>
    <name type="common">Potato late blight agent</name>
    <name type="synonym">Botrytis infestans</name>
    <dbReference type="NCBI Taxonomy" id="4787"/>
    <lineage>
        <taxon>Eukaryota</taxon>
        <taxon>Sar</taxon>
        <taxon>Stramenopiles</taxon>
        <taxon>Oomycota</taxon>
        <taxon>Peronosporomycetes</taxon>
        <taxon>Peronosporales</taxon>
        <taxon>Peronosporaceae</taxon>
        <taxon>Phytophthora</taxon>
    </lineage>
</organism>
<dbReference type="EMBL" id="WSZM01000187">
    <property type="protein sequence ID" value="KAF4038826.1"/>
    <property type="molecule type" value="Genomic_DNA"/>
</dbReference>
<sequence>MLAGYSVDASCAVKDLVVALELDSMGQKKKVSWDSGASWYRPAGAGERRQFTLAEEGGAGAGGGLGRTYVGCDVHDHIATGLVCDLLTGLVIR</sequence>
<protein>
    <submittedName>
        <fullName evidence="1">Uncharacterized protein</fullName>
    </submittedName>
</protein>
<comment type="caution">
    <text evidence="1">The sequence shown here is derived from an EMBL/GenBank/DDBJ whole genome shotgun (WGS) entry which is preliminary data.</text>
</comment>
<evidence type="ECO:0000313" key="1">
    <source>
        <dbReference type="EMBL" id="KAF4038826.1"/>
    </source>
</evidence>
<evidence type="ECO:0000313" key="3">
    <source>
        <dbReference type="Proteomes" id="UP000602510"/>
    </source>
</evidence>
<dbReference type="EMBL" id="JAACNO010002535">
    <property type="protein sequence ID" value="KAF4132551.1"/>
    <property type="molecule type" value="Genomic_DNA"/>
</dbReference>
<reference evidence="1" key="1">
    <citation type="submission" date="2020-04" db="EMBL/GenBank/DDBJ databases">
        <title>Hybrid Assembly of Korean Phytophthora infestans isolates.</title>
        <authorList>
            <person name="Prokchorchik M."/>
            <person name="Lee Y."/>
            <person name="Seo J."/>
            <person name="Cho J.-H."/>
            <person name="Park Y.-E."/>
            <person name="Jang D.-C."/>
            <person name="Im J.-S."/>
            <person name="Choi J.-G."/>
            <person name="Park H.-J."/>
            <person name="Lee G.-B."/>
            <person name="Lee Y.-G."/>
            <person name="Hong S.-Y."/>
            <person name="Cho K."/>
            <person name="Sohn K.H."/>
        </authorList>
    </citation>
    <scope>NUCLEOTIDE SEQUENCE</scope>
    <source>
        <strain evidence="1">KR_1_A1</strain>
        <strain evidence="2">KR_2_A2</strain>
    </source>
</reference>
<proteinExistence type="predicted"/>
<accession>A0A833WV94</accession>
<keyword evidence="3" id="KW-1185">Reference proteome</keyword>
<name>A0A833WV94_PHYIN</name>
<evidence type="ECO:0000313" key="2">
    <source>
        <dbReference type="EMBL" id="KAF4132551.1"/>
    </source>
</evidence>
<dbReference type="Proteomes" id="UP000704712">
    <property type="component" value="Unassembled WGS sequence"/>
</dbReference>
<gene>
    <name evidence="1" type="ORF">GN244_ATG09044</name>
    <name evidence="2" type="ORF">GN958_ATG18281</name>
</gene>